<evidence type="ECO:0000313" key="7">
    <source>
        <dbReference type="EMBL" id="MCL6740265.1"/>
    </source>
</evidence>
<feature type="domain" description="AMP-dependent synthetase/ligase" evidence="5">
    <location>
        <begin position="25"/>
        <end position="397"/>
    </location>
</feature>
<reference evidence="7" key="1">
    <citation type="submission" date="2022-05" db="EMBL/GenBank/DDBJ databases">
        <authorList>
            <person name="Jo J.-H."/>
            <person name="Im W.-T."/>
        </authorList>
    </citation>
    <scope>NUCLEOTIDE SEQUENCE</scope>
    <source>
        <strain evidence="7">RB56-2</strain>
    </source>
</reference>
<feature type="domain" description="AMP-binding enzyme C-terminal" evidence="6">
    <location>
        <begin position="446"/>
        <end position="520"/>
    </location>
</feature>
<dbReference type="InterPro" id="IPR042099">
    <property type="entry name" value="ANL_N_sf"/>
</dbReference>
<accession>A0ABT0S792</accession>
<dbReference type="InterPro" id="IPR025110">
    <property type="entry name" value="AMP-bd_C"/>
</dbReference>
<dbReference type="CDD" id="cd12119">
    <property type="entry name" value="ttLC_FACS_AlkK_like"/>
    <property type="match status" value="1"/>
</dbReference>
<dbReference type="NCBIfam" id="NF004837">
    <property type="entry name" value="PRK06187.1"/>
    <property type="match status" value="1"/>
</dbReference>
<keyword evidence="4" id="KW-0443">Lipid metabolism</keyword>
<protein>
    <submittedName>
        <fullName evidence="7">Long-chain fatty acid--CoA ligase</fullName>
    </submittedName>
</protein>
<evidence type="ECO:0000259" key="6">
    <source>
        <dbReference type="Pfam" id="PF13193"/>
    </source>
</evidence>
<organism evidence="7 8">
    <name type="scientific">Sphingomonas brevis</name>
    <dbReference type="NCBI Taxonomy" id="2908206"/>
    <lineage>
        <taxon>Bacteria</taxon>
        <taxon>Pseudomonadati</taxon>
        <taxon>Pseudomonadota</taxon>
        <taxon>Alphaproteobacteria</taxon>
        <taxon>Sphingomonadales</taxon>
        <taxon>Sphingomonadaceae</taxon>
        <taxon>Sphingomonas</taxon>
    </lineage>
</organism>
<dbReference type="Pfam" id="PF00501">
    <property type="entry name" value="AMP-binding"/>
    <property type="match status" value="1"/>
</dbReference>
<dbReference type="Pfam" id="PF13193">
    <property type="entry name" value="AMP-binding_C"/>
    <property type="match status" value="1"/>
</dbReference>
<comment type="similarity">
    <text evidence="1">Belongs to the ATP-dependent AMP-binding enzyme family.</text>
</comment>
<keyword evidence="2 7" id="KW-0436">Ligase</keyword>
<proteinExistence type="inferred from homology"/>
<name>A0ABT0S792_9SPHN</name>
<keyword evidence="3" id="KW-0276">Fatty acid metabolism</keyword>
<evidence type="ECO:0000313" key="8">
    <source>
        <dbReference type="Proteomes" id="UP001165383"/>
    </source>
</evidence>
<dbReference type="InterPro" id="IPR020845">
    <property type="entry name" value="AMP-binding_CS"/>
</dbReference>
<dbReference type="InterPro" id="IPR000873">
    <property type="entry name" value="AMP-dep_synth/lig_dom"/>
</dbReference>
<dbReference type="SUPFAM" id="SSF56801">
    <property type="entry name" value="Acetyl-CoA synthetase-like"/>
    <property type="match status" value="1"/>
</dbReference>
<dbReference type="EMBL" id="JAMGBB010000001">
    <property type="protein sequence ID" value="MCL6740265.1"/>
    <property type="molecule type" value="Genomic_DNA"/>
</dbReference>
<dbReference type="Gene3D" id="3.40.50.12780">
    <property type="entry name" value="N-terminal domain of ligase-like"/>
    <property type="match status" value="1"/>
</dbReference>
<dbReference type="Proteomes" id="UP001165383">
    <property type="component" value="Unassembled WGS sequence"/>
</dbReference>
<evidence type="ECO:0000256" key="2">
    <source>
        <dbReference type="ARBA" id="ARBA00022598"/>
    </source>
</evidence>
<dbReference type="PANTHER" id="PTHR43859:SF4">
    <property type="entry name" value="BUTANOATE--COA LIGASE AAE1-RELATED"/>
    <property type="match status" value="1"/>
</dbReference>
<dbReference type="InterPro" id="IPR045851">
    <property type="entry name" value="AMP-bd_C_sf"/>
</dbReference>
<comment type="caution">
    <text evidence="7">The sequence shown here is derived from an EMBL/GenBank/DDBJ whole genome shotgun (WGS) entry which is preliminary data.</text>
</comment>
<gene>
    <name evidence="7" type="ORF">LZ518_03840</name>
</gene>
<dbReference type="GO" id="GO:0016874">
    <property type="term" value="F:ligase activity"/>
    <property type="evidence" value="ECO:0007669"/>
    <property type="project" value="UniProtKB-KW"/>
</dbReference>
<dbReference type="RefSeq" id="WP_249914707.1">
    <property type="nucleotide sequence ID" value="NZ_JAMGBB010000001.1"/>
</dbReference>
<dbReference type="Gene3D" id="3.30.300.30">
    <property type="match status" value="1"/>
</dbReference>
<evidence type="ECO:0000256" key="3">
    <source>
        <dbReference type="ARBA" id="ARBA00022832"/>
    </source>
</evidence>
<dbReference type="PANTHER" id="PTHR43859">
    <property type="entry name" value="ACYL-ACTIVATING ENZYME"/>
    <property type="match status" value="1"/>
</dbReference>
<sequence length="545" mass="60889">MGVQTLGAMQDWPLRVMRLVDHAEREHGDGEIVTAWADGTTSRTNWRSIARDARRMAQALEALGIGPGDRVATLAMNHSHHLTSWYGAIGMGGILHTINPRLFDEQLEYIANHAEDRVLIYDHVWSGVVERMKPHWTTIEKYICYDPPEGWNGDLGFAEWLAPHDGDYEWVEGDERDPCGLCYTSGTTGNPKGVLYEHRSTMLHTLAEASPDIFNLSKRAVVLPIVPMFHANAWGVPWAAPMVGCKLVLSADYRPDRMCRLFREEQVTHSAGVPTIWLTMIEYIERTGEELGDLEQVTIGGSAAPRAMIRWFLERGIEVGHAWGMTETSPIGTCGSRPLGWNEYSVDQKVDYISRQGRVPFNVELRTVDDDGNVLPRDGETSGRLQARGPWVIKRYFKADADATEDGEWFDTGDVAALHPDGTVQITDRSKDVIKSGGEWISSIDLENAAVGCPGVAEAAAIGIPHPKWDERPLLVCVRTDGSDVCAVKIREHLTVHVAKWWLPDAIEFVDELPHTATGKLSKKTLREQFRDYRFAGVEDMVGRD</sequence>
<keyword evidence="8" id="KW-1185">Reference proteome</keyword>
<evidence type="ECO:0000259" key="5">
    <source>
        <dbReference type="Pfam" id="PF00501"/>
    </source>
</evidence>
<evidence type="ECO:0000256" key="4">
    <source>
        <dbReference type="ARBA" id="ARBA00023098"/>
    </source>
</evidence>
<evidence type="ECO:0000256" key="1">
    <source>
        <dbReference type="ARBA" id="ARBA00006432"/>
    </source>
</evidence>
<dbReference type="PROSITE" id="PS00455">
    <property type="entry name" value="AMP_BINDING"/>
    <property type="match status" value="1"/>
</dbReference>